<reference evidence="3 4" key="1">
    <citation type="submission" date="2019-12" db="EMBL/GenBank/DDBJ databases">
        <title>Draft genome sequence of the ascomycete Xylaria multiplex DSM 110363.</title>
        <authorList>
            <person name="Buettner E."/>
            <person name="Kellner H."/>
        </authorList>
    </citation>
    <scope>NUCLEOTIDE SEQUENCE [LARGE SCALE GENOMIC DNA]</scope>
    <source>
        <strain evidence="3 4">DSM 110363</strain>
    </source>
</reference>
<dbReference type="InterPro" id="IPR043472">
    <property type="entry name" value="Macro_dom-like"/>
</dbReference>
<evidence type="ECO:0000313" key="4">
    <source>
        <dbReference type="Proteomes" id="UP000481858"/>
    </source>
</evidence>
<dbReference type="AlphaFoldDB" id="A0A7C8N1Q1"/>
<dbReference type="OrthoDB" id="9985428at2759"/>
<dbReference type="PANTHER" id="PTHR35596">
    <property type="entry name" value="DUF2263 DOMAIN-CONTAINING PROTEIN"/>
    <property type="match status" value="1"/>
</dbReference>
<dbReference type="Gene3D" id="3.40.220.10">
    <property type="entry name" value="Leucine Aminopeptidase, subunit E, domain 1"/>
    <property type="match status" value="1"/>
</dbReference>
<dbReference type="EMBL" id="WUBL01000152">
    <property type="protein sequence ID" value="KAF2964397.1"/>
    <property type="molecule type" value="Genomic_DNA"/>
</dbReference>
<feature type="compositionally biased region" description="Basic and acidic residues" evidence="1">
    <location>
        <begin position="63"/>
        <end position="82"/>
    </location>
</feature>
<feature type="compositionally biased region" description="Basic and acidic residues" evidence="1">
    <location>
        <begin position="93"/>
        <end position="115"/>
    </location>
</feature>
<gene>
    <name evidence="3" type="ORF">GQX73_g9166</name>
</gene>
<dbReference type="Pfam" id="PF10021">
    <property type="entry name" value="PARG_cat_microb"/>
    <property type="match status" value="1"/>
</dbReference>
<dbReference type="Proteomes" id="UP000481858">
    <property type="component" value="Unassembled WGS sequence"/>
</dbReference>
<dbReference type="SUPFAM" id="SSF52949">
    <property type="entry name" value="Macro domain-like"/>
    <property type="match status" value="1"/>
</dbReference>
<feature type="compositionally biased region" description="Basic and acidic residues" evidence="1">
    <location>
        <begin position="354"/>
        <end position="377"/>
    </location>
</feature>
<comment type="caution">
    <text evidence="3">The sequence shown here is derived from an EMBL/GenBank/DDBJ whole genome shotgun (WGS) entry which is preliminary data.</text>
</comment>
<organism evidence="3 4">
    <name type="scientific">Xylaria multiplex</name>
    <dbReference type="NCBI Taxonomy" id="323545"/>
    <lineage>
        <taxon>Eukaryota</taxon>
        <taxon>Fungi</taxon>
        <taxon>Dikarya</taxon>
        <taxon>Ascomycota</taxon>
        <taxon>Pezizomycotina</taxon>
        <taxon>Sordariomycetes</taxon>
        <taxon>Xylariomycetidae</taxon>
        <taxon>Xylariales</taxon>
        <taxon>Xylariaceae</taxon>
        <taxon>Xylaria</taxon>
    </lineage>
</organism>
<protein>
    <recommendedName>
        <fullName evidence="2">Microbial-type PARG catalytic domain-containing protein</fullName>
    </recommendedName>
</protein>
<accession>A0A7C8N1Q1</accession>
<evidence type="ECO:0000256" key="1">
    <source>
        <dbReference type="SAM" id="MobiDB-lite"/>
    </source>
</evidence>
<proteinExistence type="predicted"/>
<sequence length="509" mass="55599">MGRAEPTIVKPPAAFRRDTRAKRARATVNKLIPTLLSAHPRARHGIERSELIIDPPALHQCENERGRVKRPVEHGDLDDVAGRRRGPNAASHGQRERKGDERLPEKNMPQDETKVTPDSWPENASCIKIPRISLCVADTLTAAHSLIDPGPLNAKQQYTSRVPDTKCKVGILNMASPLSPGGGFLNGATSQEESLCMCTTLLPALRDEFYRLPELGVVHTPDVLVFRSGSPLPSAIEKGGMEGEDKKDLIPKKDRWFVDVVSAAMLRLPDIEHGRYASATDRELVVRKMRSVLRVFAAKGCSRIVLGAWGCGAYGNPISEIAEAWRRVLLGLDPNLNGEGEKMSNGTSNATAQDRQKDGGRRKDRGKGGKDKNSRNGDAEKWSAYFEDVVFAIKDGGMAASFVRAFGEDVLPLPTSLSSDGKRGSLSSASSCKDGNSIEIAHIKELREKTAQLEAQLQQVVRSPHLKVGLETLLASLRKQLPAEDDENEDEVPSILAQEYSDGSSEDED</sequence>
<dbReference type="InParanoid" id="A0A7C8N1Q1"/>
<feature type="domain" description="Microbial-type PARG catalytic" evidence="2">
    <location>
        <begin position="131"/>
        <end position="227"/>
    </location>
</feature>
<keyword evidence="4" id="KW-1185">Reference proteome</keyword>
<dbReference type="PANTHER" id="PTHR35596:SF1">
    <property type="entry name" value="MICROBIAL-TYPE PARG CATALYTIC DOMAIN-CONTAINING PROTEIN"/>
    <property type="match status" value="1"/>
</dbReference>
<feature type="region of interest" description="Disordered" evidence="1">
    <location>
        <begin position="338"/>
        <end position="377"/>
    </location>
</feature>
<feature type="region of interest" description="Disordered" evidence="1">
    <location>
        <begin position="1"/>
        <end position="22"/>
    </location>
</feature>
<dbReference type="InterPro" id="IPR019261">
    <property type="entry name" value="PARG_cat_microbial"/>
</dbReference>
<feature type="compositionally biased region" description="Acidic residues" evidence="1">
    <location>
        <begin position="483"/>
        <end position="492"/>
    </location>
</feature>
<name>A0A7C8N1Q1_9PEZI</name>
<evidence type="ECO:0000259" key="2">
    <source>
        <dbReference type="Pfam" id="PF10021"/>
    </source>
</evidence>
<evidence type="ECO:0000313" key="3">
    <source>
        <dbReference type="EMBL" id="KAF2964397.1"/>
    </source>
</evidence>
<feature type="region of interest" description="Disordered" evidence="1">
    <location>
        <begin position="63"/>
        <end position="120"/>
    </location>
</feature>
<feature type="region of interest" description="Disordered" evidence="1">
    <location>
        <begin position="481"/>
        <end position="509"/>
    </location>
</feature>